<name>A0ABD0LL55_9CAEN</name>
<evidence type="ECO:0000313" key="3">
    <source>
        <dbReference type="Proteomes" id="UP001519460"/>
    </source>
</evidence>
<proteinExistence type="predicted"/>
<dbReference type="EMBL" id="JACVVK020000038">
    <property type="protein sequence ID" value="KAK7500200.1"/>
    <property type="molecule type" value="Genomic_DNA"/>
</dbReference>
<dbReference type="AlphaFoldDB" id="A0ABD0LL55"/>
<keyword evidence="3" id="KW-1185">Reference proteome</keyword>
<comment type="caution">
    <text evidence="2">The sequence shown here is derived from an EMBL/GenBank/DDBJ whole genome shotgun (WGS) entry which is preliminary data.</text>
</comment>
<dbReference type="Proteomes" id="UP001519460">
    <property type="component" value="Unassembled WGS sequence"/>
</dbReference>
<gene>
    <name evidence="2" type="ORF">BaRGS_00008423</name>
</gene>
<feature type="region of interest" description="Disordered" evidence="1">
    <location>
        <begin position="19"/>
        <end position="42"/>
    </location>
</feature>
<protein>
    <submittedName>
        <fullName evidence="2">Uncharacterized protein</fullName>
    </submittedName>
</protein>
<feature type="compositionally biased region" description="Basic and acidic residues" evidence="1">
    <location>
        <begin position="22"/>
        <end position="32"/>
    </location>
</feature>
<evidence type="ECO:0000256" key="1">
    <source>
        <dbReference type="SAM" id="MobiDB-lite"/>
    </source>
</evidence>
<sequence length="113" mass="12495">MTAGTQFWHVTATRAALIGGADEARANTREKSGPVIPEHGAPIKSWKIDSDWSEGEKCQCGKVKLIAIGCPPTGRRTLGKVKTDCDWMVRAKCQKTCAFKKKNLKKKRHALMQ</sequence>
<accession>A0ABD0LL55</accession>
<reference evidence="2 3" key="1">
    <citation type="journal article" date="2023" name="Sci. Data">
        <title>Genome assembly of the Korean intertidal mud-creeper Batillaria attramentaria.</title>
        <authorList>
            <person name="Patra A.K."/>
            <person name="Ho P.T."/>
            <person name="Jun S."/>
            <person name="Lee S.J."/>
            <person name="Kim Y."/>
            <person name="Won Y.J."/>
        </authorList>
    </citation>
    <scope>NUCLEOTIDE SEQUENCE [LARGE SCALE GENOMIC DNA]</scope>
    <source>
        <strain evidence="2">Wonlab-2016</strain>
    </source>
</reference>
<evidence type="ECO:0000313" key="2">
    <source>
        <dbReference type="EMBL" id="KAK7500200.1"/>
    </source>
</evidence>
<organism evidence="2 3">
    <name type="scientific">Batillaria attramentaria</name>
    <dbReference type="NCBI Taxonomy" id="370345"/>
    <lineage>
        <taxon>Eukaryota</taxon>
        <taxon>Metazoa</taxon>
        <taxon>Spiralia</taxon>
        <taxon>Lophotrochozoa</taxon>
        <taxon>Mollusca</taxon>
        <taxon>Gastropoda</taxon>
        <taxon>Caenogastropoda</taxon>
        <taxon>Sorbeoconcha</taxon>
        <taxon>Cerithioidea</taxon>
        <taxon>Batillariidae</taxon>
        <taxon>Batillaria</taxon>
    </lineage>
</organism>